<dbReference type="InterPro" id="IPR004394">
    <property type="entry name" value="Iojap/RsfS/C7orf30"/>
</dbReference>
<evidence type="ECO:0000256" key="2">
    <source>
        <dbReference type="HAMAP-Rule" id="MF_01477"/>
    </source>
</evidence>
<dbReference type="SUPFAM" id="SSF81301">
    <property type="entry name" value="Nucleotidyltransferase"/>
    <property type="match status" value="1"/>
</dbReference>
<dbReference type="HAMAP" id="MF_01477">
    <property type="entry name" value="Iojap_RsfS"/>
    <property type="match status" value="1"/>
</dbReference>
<comment type="subunit">
    <text evidence="2">Interacts with ribosomal protein uL14 (rplN).</text>
</comment>
<dbReference type="PANTHER" id="PTHR21043">
    <property type="entry name" value="IOJAP SUPERFAMILY ORTHOLOG"/>
    <property type="match status" value="1"/>
</dbReference>
<keyword evidence="4" id="KW-1185">Reference proteome</keyword>
<dbReference type="InterPro" id="IPR043519">
    <property type="entry name" value="NT_sf"/>
</dbReference>
<proteinExistence type="inferred from homology"/>
<keyword evidence="2" id="KW-0963">Cytoplasm</keyword>
<accession>A0ABS2DS57</accession>
<dbReference type="NCBIfam" id="TIGR00090">
    <property type="entry name" value="rsfS_iojap_ybeB"/>
    <property type="match status" value="1"/>
</dbReference>
<keyword evidence="2" id="KW-0678">Repressor</keyword>
<organism evidence="3 4">
    <name type="scientific">Sutterella massiliensis</name>
    <dbReference type="NCBI Taxonomy" id="1816689"/>
    <lineage>
        <taxon>Bacteria</taxon>
        <taxon>Pseudomonadati</taxon>
        <taxon>Pseudomonadota</taxon>
        <taxon>Betaproteobacteria</taxon>
        <taxon>Burkholderiales</taxon>
        <taxon>Sutterellaceae</taxon>
        <taxon>Sutterella</taxon>
    </lineage>
</organism>
<reference evidence="3 4" key="1">
    <citation type="journal article" date="2021" name="Sci. Rep.">
        <title>The distribution of antibiotic resistance genes in chicken gut microbiota commensals.</title>
        <authorList>
            <person name="Juricova H."/>
            <person name="Matiasovicova J."/>
            <person name="Kubasova T."/>
            <person name="Cejkova D."/>
            <person name="Rychlik I."/>
        </authorList>
    </citation>
    <scope>NUCLEOTIDE SEQUENCE [LARGE SCALE GENOMIC DNA]</scope>
    <source>
        <strain evidence="3 4">An829</strain>
    </source>
</reference>
<gene>
    <name evidence="2 3" type="primary">rsfS</name>
    <name evidence="3" type="ORF">H6A60_06500</name>
</gene>
<sequence>MNLEELTQTIVQALEDVKAKDVKIFNTEALTDQFERVVIASGTSNRQTRALAYAVSAAVKEAGADVLGMEGQDTGEWVLVDCGSVVCHVLQPNVRDYYNLEEIWGGKEVFMRANEECASRLMPHRVQHAPDAEA</sequence>
<dbReference type="EMBL" id="JACJJC010000008">
    <property type="protein sequence ID" value="MBM6704134.1"/>
    <property type="molecule type" value="Genomic_DNA"/>
</dbReference>
<evidence type="ECO:0000313" key="3">
    <source>
        <dbReference type="EMBL" id="MBM6704134.1"/>
    </source>
</evidence>
<evidence type="ECO:0000256" key="1">
    <source>
        <dbReference type="ARBA" id="ARBA00010574"/>
    </source>
</evidence>
<keyword evidence="2" id="KW-0810">Translation regulation</keyword>
<dbReference type="Proteomes" id="UP000715095">
    <property type="component" value="Unassembled WGS sequence"/>
</dbReference>
<evidence type="ECO:0000313" key="4">
    <source>
        <dbReference type="Proteomes" id="UP000715095"/>
    </source>
</evidence>
<name>A0ABS2DS57_9BURK</name>
<comment type="function">
    <text evidence="2">Functions as a ribosomal silencing factor. Interacts with ribosomal protein uL14 (rplN), blocking formation of intersubunit bridge B8. Prevents association of the 30S and 50S ribosomal subunits and the formation of functional ribosomes, thus repressing translation.</text>
</comment>
<dbReference type="Gene3D" id="3.30.460.10">
    <property type="entry name" value="Beta Polymerase, domain 2"/>
    <property type="match status" value="1"/>
</dbReference>
<dbReference type="Pfam" id="PF02410">
    <property type="entry name" value="RsfS"/>
    <property type="match status" value="1"/>
</dbReference>
<comment type="similarity">
    <text evidence="1 2">Belongs to the Iojap/RsfS family.</text>
</comment>
<dbReference type="RefSeq" id="WP_205102606.1">
    <property type="nucleotide sequence ID" value="NZ_JACJJC010000008.1"/>
</dbReference>
<comment type="caution">
    <text evidence="3">The sequence shown here is derived from an EMBL/GenBank/DDBJ whole genome shotgun (WGS) entry which is preliminary data.</text>
</comment>
<dbReference type="PANTHER" id="PTHR21043:SF0">
    <property type="entry name" value="MITOCHONDRIAL ASSEMBLY OF RIBOSOMAL LARGE SUBUNIT PROTEIN 1"/>
    <property type="match status" value="1"/>
</dbReference>
<comment type="subcellular location">
    <subcellularLocation>
        <location evidence="2">Cytoplasm</location>
    </subcellularLocation>
</comment>
<protein>
    <recommendedName>
        <fullName evidence="2">Ribosomal silencing factor RsfS</fullName>
    </recommendedName>
</protein>